<feature type="region of interest" description="Disordered" evidence="1">
    <location>
        <begin position="35"/>
        <end position="89"/>
    </location>
</feature>
<gene>
    <name evidence="2" type="ORF">FDENT_903</name>
</gene>
<protein>
    <submittedName>
        <fullName evidence="2">Uncharacterized protein</fullName>
    </submittedName>
</protein>
<sequence>MQTTRDNCLHSCHVDTRFISKEGIDPLFSKHQLEQEAEADKHIPASADVTRDAYDTFEPRSSRSHARSADAGDMSQTVPPGNVRPPKDASWTQLTTCSARMSEHTKKVTPKHKREHEVGYRQAVEALNKLDILGIATKKMIAAVNDIEKLTRDIDEILEFEAPSFPNVQLKRSCEDFMGVSPTQTPTEMSNQSLPFRSNKSMSKLRQDYQQRASTFAEDLSQVYQLRVKVDRANREFKETIGKQIDNLMLLQSEIIQEADAIRTGDSLLLTEQDIATLAHHPDIQLIPEHWLVCLLENIRENEKLKEQEKMVKNRYQELYHQKGRPRMTRKNGYYTRRMDWYARRLFRREDAADDGRLPVRIVNRLEFLKRYREPDVSQADFEDALSARTNVSVEDLRPREHSGVTGL</sequence>
<proteinExistence type="predicted"/>
<dbReference type="EMBL" id="JAAOAK010000018">
    <property type="protein sequence ID" value="KAF5694775.1"/>
    <property type="molecule type" value="Genomic_DNA"/>
</dbReference>
<keyword evidence="3" id="KW-1185">Reference proteome</keyword>
<evidence type="ECO:0000313" key="3">
    <source>
        <dbReference type="Proteomes" id="UP000562682"/>
    </source>
</evidence>
<evidence type="ECO:0000256" key="1">
    <source>
        <dbReference type="SAM" id="MobiDB-lite"/>
    </source>
</evidence>
<reference evidence="2 3" key="1">
    <citation type="submission" date="2020-05" db="EMBL/GenBank/DDBJ databases">
        <title>Identification and distribution of gene clusters putatively required for synthesis of sphingolipid metabolism inhibitors in phylogenetically diverse species of the filamentous fungus Fusarium.</title>
        <authorList>
            <person name="Kim H.-S."/>
            <person name="Busman M."/>
            <person name="Brown D.W."/>
            <person name="Divon H."/>
            <person name="Uhlig S."/>
            <person name="Proctor R.H."/>
        </authorList>
    </citation>
    <scope>NUCLEOTIDE SEQUENCE [LARGE SCALE GENOMIC DNA]</scope>
    <source>
        <strain evidence="2 3">NRRL 25311</strain>
    </source>
</reference>
<dbReference type="Proteomes" id="UP000562682">
    <property type="component" value="Unassembled WGS sequence"/>
</dbReference>
<name>A0A8H5XJ66_9HYPO</name>
<accession>A0A8H5XJ66</accession>
<dbReference type="AlphaFoldDB" id="A0A8H5XJ66"/>
<comment type="caution">
    <text evidence="2">The sequence shown here is derived from an EMBL/GenBank/DDBJ whole genome shotgun (WGS) entry which is preliminary data.</text>
</comment>
<evidence type="ECO:0000313" key="2">
    <source>
        <dbReference type="EMBL" id="KAF5694775.1"/>
    </source>
</evidence>
<feature type="compositionally biased region" description="Basic and acidic residues" evidence="1">
    <location>
        <begin position="35"/>
        <end position="61"/>
    </location>
</feature>
<organism evidence="2 3">
    <name type="scientific">Fusarium denticulatum</name>
    <dbReference type="NCBI Taxonomy" id="48507"/>
    <lineage>
        <taxon>Eukaryota</taxon>
        <taxon>Fungi</taxon>
        <taxon>Dikarya</taxon>
        <taxon>Ascomycota</taxon>
        <taxon>Pezizomycotina</taxon>
        <taxon>Sordariomycetes</taxon>
        <taxon>Hypocreomycetidae</taxon>
        <taxon>Hypocreales</taxon>
        <taxon>Nectriaceae</taxon>
        <taxon>Fusarium</taxon>
        <taxon>Fusarium fujikuroi species complex</taxon>
    </lineage>
</organism>